<accession>A0A4Z1PQF0</accession>
<dbReference type="PANTHER" id="PTHR11831">
    <property type="entry name" value="30S 40S RIBOSOMAL PROTEIN"/>
    <property type="match status" value="1"/>
</dbReference>
<dbReference type="CDD" id="cd00165">
    <property type="entry name" value="S4"/>
    <property type="match status" value="1"/>
</dbReference>
<comment type="caution">
    <text evidence="9">The sequence shown here is derived from an EMBL/GenBank/DDBJ whole genome shotgun (WGS) entry which is preliminary data.</text>
</comment>
<evidence type="ECO:0000256" key="4">
    <source>
        <dbReference type="ARBA" id="ARBA00022980"/>
    </source>
</evidence>
<dbReference type="InterPro" id="IPR036986">
    <property type="entry name" value="S4_RNA-bd_sf"/>
</dbReference>
<dbReference type="EMBL" id="SNSC02000002">
    <property type="protein sequence ID" value="TID26335.1"/>
    <property type="molecule type" value="Genomic_DNA"/>
</dbReference>
<feature type="region of interest" description="Disordered" evidence="7">
    <location>
        <begin position="368"/>
        <end position="409"/>
    </location>
</feature>
<dbReference type="PANTHER" id="PTHR11831:SF4">
    <property type="entry name" value="SMALL RIBOSOMAL SUBUNIT PROTEIN US4M"/>
    <property type="match status" value="1"/>
</dbReference>
<keyword evidence="4" id="KW-0689">Ribosomal protein</keyword>
<dbReference type="GO" id="GO:0003735">
    <property type="term" value="F:structural constituent of ribosome"/>
    <property type="evidence" value="ECO:0007669"/>
    <property type="project" value="TreeGrafter"/>
</dbReference>
<evidence type="ECO:0000256" key="2">
    <source>
        <dbReference type="ARBA" id="ARBA00022730"/>
    </source>
</evidence>
<evidence type="ECO:0000313" key="10">
    <source>
        <dbReference type="Proteomes" id="UP000298493"/>
    </source>
</evidence>
<name>A0A4Z1PQF0_9PEZI</name>
<evidence type="ECO:0000256" key="7">
    <source>
        <dbReference type="SAM" id="MobiDB-lite"/>
    </source>
</evidence>
<organism evidence="9 10">
    <name type="scientific">Venturia nashicola</name>
    <dbReference type="NCBI Taxonomy" id="86259"/>
    <lineage>
        <taxon>Eukaryota</taxon>
        <taxon>Fungi</taxon>
        <taxon>Dikarya</taxon>
        <taxon>Ascomycota</taxon>
        <taxon>Pezizomycotina</taxon>
        <taxon>Dothideomycetes</taxon>
        <taxon>Pleosporomycetidae</taxon>
        <taxon>Venturiales</taxon>
        <taxon>Venturiaceae</taxon>
        <taxon>Venturia</taxon>
    </lineage>
</organism>
<evidence type="ECO:0000256" key="5">
    <source>
        <dbReference type="ARBA" id="ARBA00023274"/>
    </source>
</evidence>
<keyword evidence="5" id="KW-0687">Ribonucleoprotein</keyword>
<feature type="compositionally biased region" description="Basic and acidic residues" evidence="7">
    <location>
        <begin position="392"/>
        <end position="405"/>
    </location>
</feature>
<dbReference type="Proteomes" id="UP000298493">
    <property type="component" value="Unassembled WGS sequence"/>
</dbReference>
<keyword evidence="2" id="KW-0699">rRNA-binding</keyword>
<dbReference type="InterPro" id="IPR022801">
    <property type="entry name" value="Ribosomal_uS4"/>
</dbReference>
<feature type="compositionally biased region" description="Acidic residues" evidence="7">
    <location>
        <begin position="247"/>
        <end position="265"/>
    </location>
</feature>
<evidence type="ECO:0000259" key="8">
    <source>
        <dbReference type="SMART" id="SM00363"/>
    </source>
</evidence>
<dbReference type="SMART" id="SM00363">
    <property type="entry name" value="S4"/>
    <property type="match status" value="1"/>
</dbReference>
<dbReference type="OrthoDB" id="3356781at2759"/>
<evidence type="ECO:0000256" key="6">
    <source>
        <dbReference type="PROSITE-ProRule" id="PRU00182"/>
    </source>
</evidence>
<dbReference type="SUPFAM" id="SSF55174">
    <property type="entry name" value="Alpha-L RNA-binding motif"/>
    <property type="match status" value="1"/>
</dbReference>
<evidence type="ECO:0000256" key="3">
    <source>
        <dbReference type="ARBA" id="ARBA00022884"/>
    </source>
</evidence>
<dbReference type="GO" id="GO:0019843">
    <property type="term" value="F:rRNA binding"/>
    <property type="evidence" value="ECO:0007669"/>
    <property type="project" value="UniProtKB-KW"/>
</dbReference>
<dbReference type="InterPro" id="IPR002942">
    <property type="entry name" value="S4_RNA-bd"/>
</dbReference>
<dbReference type="STRING" id="86259.A0A4Z1PQF0"/>
<feature type="region of interest" description="Disordered" evidence="7">
    <location>
        <begin position="85"/>
        <end position="108"/>
    </location>
</feature>
<protein>
    <submittedName>
        <fullName evidence="9">Alpha-L RNA-binding motif-containing protein</fullName>
    </submittedName>
</protein>
<dbReference type="GO" id="GO:0042274">
    <property type="term" value="P:ribosomal small subunit biogenesis"/>
    <property type="evidence" value="ECO:0007669"/>
    <property type="project" value="TreeGrafter"/>
</dbReference>
<feature type="region of interest" description="Disordered" evidence="7">
    <location>
        <begin position="227"/>
        <end position="285"/>
    </location>
</feature>
<evidence type="ECO:0000313" key="9">
    <source>
        <dbReference type="EMBL" id="TID26335.1"/>
    </source>
</evidence>
<dbReference type="Gene3D" id="3.10.290.10">
    <property type="entry name" value="RNA-binding S4 domain"/>
    <property type="match status" value="1"/>
</dbReference>
<sequence length="481" mass="54729">MPRGRKHFHGLKKVRVRQTWNKYNLYNISRLRDPPTVNRTFFQQKWTAKAQARAYHGEHIREGQWTQMFSRYIPAVVPMDPKMLAEDDGAKQGAGRGSGKETRPLTQDQTQALDVAIREKKAAKPFEFTPTPYMGMTFHPQERRLDIAIFRALFASSARQARQFVVHGFVKVNGKKIQFPGYLLNPGDMFSVDPEMVLWATGTPERGHRTLTTPDDRGVWFQGEYLNAPGADEDKGNRPGKKSTAVEETEEQIADEVAELEEEDTENAKAEEEVEEDEHSSASRQREIHKALVKLRADVVSLPKTIKGLSAKRKQDIRALAKDLKTAISRSNKAGKVTAEQQKHWEQWLYDILKAIPNAKIPASVAHLQPAEETEKPKRPPPPPARPAFDGSKGREEREPRRPISEHMSLLESYPNSKPAWSPRDYMPAFAFIPRYLEVNQNVCSAVYLRHPVARPGLAEVPSPFGAETGLLAFQWYLRRR</sequence>
<dbReference type="AlphaFoldDB" id="A0A4Z1PQF0"/>
<gene>
    <name evidence="9" type="ORF">E6O75_ATG00828</name>
</gene>
<comment type="similarity">
    <text evidence="1">Belongs to the universal ribosomal protein uS4 family.</text>
</comment>
<reference evidence="9 10" key="1">
    <citation type="submission" date="2019-04" db="EMBL/GenBank/DDBJ databases">
        <title>High contiguity whole genome sequence and gene annotation resource for two Venturia nashicola isolates.</title>
        <authorList>
            <person name="Prokchorchik M."/>
            <person name="Won K."/>
            <person name="Lee Y."/>
            <person name="Choi E.D."/>
            <person name="Segonzac C."/>
            <person name="Sohn K.H."/>
        </authorList>
    </citation>
    <scope>NUCLEOTIDE SEQUENCE [LARGE SCALE GENOMIC DNA]</scope>
    <source>
        <strain evidence="9 10">PRI2</strain>
    </source>
</reference>
<evidence type="ECO:0000256" key="1">
    <source>
        <dbReference type="ARBA" id="ARBA00007465"/>
    </source>
</evidence>
<dbReference type="PROSITE" id="PS50889">
    <property type="entry name" value="S4"/>
    <property type="match status" value="1"/>
</dbReference>
<keyword evidence="10" id="KW-1185">Reference proteome</keyword>
<feature type="domain" description="RNA-binding S4" evidence="8">
    <location>
        <begin position="143"/>
        <end position="204"/>
    </location>
</feature>
<dbReference type="Pfam" id="PF01479">
    <property type="entry name" value="S4"/>
    <property type="match status" value="1"/>
</dbReference>
<proteinExistence type="inferred from homology"/>
<keyword evidence="3 6" id="KW-0694">RNA-binding</keyword>
<dbReference type="GO" id="GO:0005763">
    <property type="term" value="C:mitochondrial small ribosomal subunit"/>
    <property type="evidence" value="ECO:0007669"/>
    <property type="project" value="TreeGrafter"/>
</dbReference>